<dbReference type="GeneID" id="108009588"/>
<evidence type="ECO:0000313" key="6">
    <source>
        <dbReference type="RefSeq" id="XP_016929549.2"/>
    </source>
</evidence>
<feature type="chain" id="PRO_5045076846" description="Peptidase S1 domain-containing protein" evidence="3">
    <location>
        <begin position="21"/>
        <end position="482"/>
    </location>
</feature>
<dbReference type="CDD" id="cd00190">
    <property type="entry name" value="Tryp_SPc"/>
    <property type="match status" value="1"/>
</dbReference>
<dbReference type="InterPro" id="IPR009003">
    <property type="entry name" value="Peptidase_S1_PA"/>
</dbReference>
<dbReference type="PANTHER" id="PTHR24256">
    <property type="entry name" value="TRYPTASE-RELATED"/>
    <property type="match status" value="1"/>
</dbReference>
<keyword evidence="5" id="KW-1185">Reference proteome</keyword>
<dbReference type="InterPro" id="IPR051487">
    <property type="entry name" value="Ser/Thr_Proteases_Immune/Dev"/>
</dbReference>
<feature type="domain" description="Peptidase S1" evidence="4">
    <location>
        <begin position="37"/>
        <end position="261"/>
    </location>
</feature>
<organism evidence="5 6">
    <name type="scientific">Drosophila suzukii</name>
    <name type="common">Spotted-wing drosophila fruit fly</name>
    <dbReference type="NCBI Taxonomy" id="28584"/>
    <lineage>
        <taxon>Eukaryota</taxon>
        <taxon>Metazoa</taxon>
        <taxon>Ecdysozoa</taxon>
        <taxon>Arthropoda</taxon>
        <taxon>Hexapoda</taxon>
        <taxon>Insecta</taxon>
        <taxon>Pterygota</taxon>
        <taxon>Neoptera</taxon>
        <taxon>Endopterygota</taxon>
        <taxon>Diptera</taxon>
        <taxon>Brachycera</taxon>
        <taxon>Muscomorpha</taxon>
        <taxon>Ephydroidea</taxon>
        <taxon>Drosophilidae</taxon>
        <taxon>Drosophila</taxon>
        <taxon>Sophophora</taxon>
    </lineage>
</organism>
<evidence type="ECO:0000259" key="4">
    <source>
        <dbReference type="PROSITE" id="PS50240"/>
    </source>
</evidence>
<dbReference type="RefSeq" id="XP_016929549.2">
    <property type="nucleotide sequence ID" value="XM_017074060.4"/>
</dbReference>
<dbReference type="InterPro" id="IPR001254">
    <property type="entry name" value="Trypsin_dom"/>
</dbReference>
<dbReference type="InterPro" id="IPR001314">
    <property type="entry name" value="Peptidase_S1A"/>
</dbReference>
<dbReference type="SMART" id="SM00020">
    <property type="entry name" value="Tryp_SPc"/>
    <property type="match status" value="1"/>
</dbReference>
<dbReference type="SUPFAM" id="SSF50494">
    <property type="entry name" value="Trypsin-like serine proteases"/>
    <property type="match status" value="2"/>
</dbReference>
<dbReference type="GO" id="GO:0005576">
    <property type="term" value="C:extracellular region"/>
    <property type="evidence" value="ECO:0007669"/>
    <property type="project" value="UniProtKB-SubCell"/>
</dbReference>
<sequence length="482" mass="53742">MCGFASLVLIALVLFQDGHSQLLDDNCGGPKMITFRIVGGRIAPINTAPFMASLYNGTELFCGGSLIHKRHVLTAAHCVYGLKEVTLRLGEHDRSCSPVKCPHVQRYTAKIIMHPGYKNNILFDDVALLRLDREVTYNENIRPVCIILDEDVTSDEVYKFSAFGWGATEHNVSSQVLKTVYLYRLPPDQCYVSPNKICAGSDLGDTCGGDSGAPLGSNTTYRGRDLYVQYGVLSYGYTHCDGNGVYTDVNTYRLWIANTVLETEKRLLTEKCKSDWGGNVLVRLWEMSLFEHNFAGALITTQFVLTVASAFPSNITKITVESKYLNTYDIEWFHIHPSFTSSPIQNNIAVIKLDRKLPISVKDLEAPICMGLNLSPPKTWNAYLYSLDASFLGTKSVDLKGIDNCSTKIKLPVERDQFCVEKPDQLMYAPYETPGSVIGTKQTFRGSEKYLIAALISHTQGNVIVLTNIQDHQKWITDELKG</sequence>
<evidence type="ECO:0000256" key="2">
    <source>
        <dbReference type="ARBA" id="ARBA00024195"/>
    </source>
</evidence>
<dbReference type="Proteomes" id="UP001652628">
    <property type="component" value="Chromosome 2R"/>
</dbReference>
<dbReference type="PROSITE" id="PS50240">
    <property type="entry name" value="TRYPSIN_DOM"/>
    <property type="match status" value="1"/>
</dbReference>
<name>A0AB39Z789_DROSZ</name>
<dbReference type="PROSITE" id="PS00134">
    <property type="entry name" value="TRYPSIN_HIS"/>
    <property type="match status" value="1"/>
</dbReference>
<dbReference type="InterPro" id="IPR018114">
    <property type="entry name" value="TRYPSIN_HIS"/>
</dbReference>
<reference evidence="6" key="1">
    <citation type="submission" date="2025-08" db="UniProtKB">
        <authorList>
            <consortium name="RefSeq"/>
        </authorList>
    </citation>
    <scope>IDENTIFICATION</scope>
</reference>
<feature type="signal peptide" evidence="3">
    <location>
        <begin position="1"/>
        <end position="20"/>
    </location>
</feature>
<evidence type="ECO:0000256" key="1">
    <source>
        <dbReference type="ARBA" id="ARBA00023157"/>
    </source>
</evidence>
<gene>
    <name evidence="6" type="primary">LOC108009588</name>
</gene>
<protein>
    <recommendedName>
        <fullName evidence="4">Peptidase S1 domain-containing protein</fullName>
    </recommendedName>
</protein>
<dbReference type="PRINTS" id="PR00722">
    <property type="entry name" value="CHYMOTRYPSIN"/>
</dbReference>
<accession>A0AB39Z789</accession>
<dbReference type="AlphaFoldDB" id="A0AB39Z789"/>
<evidence type="ECO:0000313" key="5">
    <source>
        <dbReference type="Proteomes" id="UP001652628"/>
    </source>
</evidence>
<evidence type="ECO:0000256" key="3">
    <source>
        <dbReference type="SAM" id="SignalP"/>
    </source>
</evidence>
<dbReference type="InterPro" id="IPR043504">
    <property type="entry name" value="Peptidase_S1_PA_chymotrypsin"/>
</dbReference>
<dbReference type="GO" id="GO:0006508">
    <property type="term" value="P:proteolysis"/>
    <property type="evidence" value="ECO:0007669"/>
    <property type="project" value="UniProtKB-KW"/>
</dbReference>
<keyword evidence="1" id="KW-1015">Disulfide bond</keyword>
<proteinExistence type="inferred from homology"/>
<dbReference type="Gene3D" id="2.40.10.10">
    <property type="entry name" value="Trypsin-like serine proteases"/>
    <property type="match status" value="3"/>
</dbReference>
<dbReference type="Pfam" id="PF00089">
    <property type="entry name" value="Trypsin"/>
    <property type="match status" value="2"/>
</dbReference>
<dbReference type="GO" id="GO:0004252">
    <property type="term" value="F:serine-type endopeptidase activity"/>
    <property type="evidence" value="ECO:0007669"/>
    <property type="project" value="InterPro"/>
</dbReference>
<keyword evidence="3" id="KW-0732">Signal</keyword>
<comment type="similarity">
    <text evidence="2">Belongs to the peptidase S1 family. CLIP subfamily.</text>
</comment>